<feature type="chain" id="PRO_5008788603" description="BZIP domain-containing protein" evidence="3">
    <location>
        <begin position="29"/>
        <end position="206"/>
    </location>
</feature>
<reference evidence="4 6" key="2">
    <citation type="journal article" date="2013" name="Nature">
        <title>Insights into bilaterian evolution from three spiralian genomes.</title>
        <authorList>
            <person name="Simakov O."/>
            <person name="Marletaz F."/>
            <person name="Cho S.J."/>
            <person name="Edsinger-Gonzales E."/>
            <person name="Havlak P."/>
            <person name="Hellsten U."/>
            <person name="Kuo D.H."/>
            <person name="Larsson T."/>
            <person name="Lv J."/>
            <person name="Arendt D."/>
            <person name="Savage R."/>
            <person name="Osoegawa K."/>
            <person name="de Jong P."/>
            <person name="Grimwood J."/>
            <person name="Chapman J.A."/>
            <person name="Shapiro H."/>
            <person name="Aerts A."/>
            <person name="Otillar R.P."/>
            <person name="Terry A.Y."/>
            <person name="Boore J.L."/>
            <person name="Grigoriev I.V."/>
            <person name="Lindberg D.R."/>
            <person name="Seaver E.C."/>
            <person name="Weisblat D.A."/>
            <person name="Putnam N.H."/>
            <person name="Rokhsar D.S."/>
        </authorList>
    </citation>
    <scope>NUCLEOTIDE SEQUENCE</scope>
    <source>
        <strain evidence="4 6">I ESC-2004</strain>
    </source>
</reference>
<dbReference type="EMBL" id="AMQN01019597">
    <property type="status" value="NOT_ANNOTATED_CDS"/>
    <property type="molecule type" value="Genomic_DNA"/>
</dbReference>
<feature type="region of interest" description="Disordered" evidence="2">
    <location>
        <begin position="42"/>
        <end position="65"/>
    </location>
</feature>
<accession>R7V1G9</accession>
<feature type="compositionally biased region" description="Pro residues" evidence="2">
    <location>
        <begin position="50"/>
        <end position="60"/>
    </location>
</feature>
<evidence type="ECO:0000256" key="3">
    <source>
        <dbReference type="SAM" id="SignalP"/>
    </source>
</evidence>
<dbReference type="AlphaFoldDB" id="R7V1G9"/>
<feature type="region of interest" description="Disordered" evidence="2">
    <location>
        <begin position="143"/>
        <end position="206"/>
    </location>
</feature>
<dbReference type="HOGENOM" id="CLU_1333050_0_0_1"/>
<name>R7V1G9_CAPTE</name>
<feature type="signal peptide" evidence="3">
    <location>
        <begin position="1"/>
        <end position="28"/>
    </location>
</feature>
<keyword evidence="6" id="KW-1185">Reference proteome</keyword>
<dbReference type="Proteomes" id="UP000014760">
    <property type="component" value="Unassembled WGS sequence"/>
</dbReference>
<feature type="compositionally biased region" description="Basic and acidic residues" evidence="2">
    <location>
        <begin position="195"/>
        <end position="206"/>
    </location>
</feature>
<dbReference type="EnsemblMetazoa" id="CapteT205979">
    <property type="protein sequence ID" value="CapteP205979"/>
    <property type="gene ID" value="CapteG205979"/>
</dbReference>
<evidence type="ECO:0000313" key="6">
    <source>
        <dbReference type="Proteomes" id="UP000014760"/>
    </source>
</evidence>
<evidence type="ECO:0000256" key="1">
    <source>
        <dbReference type="SAM" id="Coils"/>
    </source>
</evidence>
<proteinExistence type="predicted"/>
<evidence type="ECO:0000313" key="5">
    <source>
        <dbReference type="EnsemblMetazoa" id="CapteP205979"/>
    </source>
</evidence>
<evidence type="ECO:0008006" key="7">
    <source>
        <dbReference type="Google" id="ProtNLM"/>
    </source>
</evidence>
<organism evidence="4">
    <name type="scientific">Capitella teleta</name>
    <name type="common">Polychaete worm</name>
    <dbReference type="NCBI Taxonomy" id="283909"/>
    <lineage>
        <taxon>Eukaryota</taxon>
        <taxon>Metazoa</taxon>
        <taxon>Spiralia</taxon>
        <taxon>Lophotrochozoa</taxon>
        <taxon>Annelida</taxon>
        <taxon>Polychaeta</taxon>
        <taxon>Sedentaria</taxon>
        <taxon>Scolecida</taxon>
        <taxon>Capitellidae</taxon>
        <taxon>Capitella</taxon>
    </lineage>
</organism>
<feature type="coiled-coil region" evidence="1">
    <location>
        <begin position="67"/>
        <end position="129"/>
    </location>
</feature>
<gene>
    <name evidence="4" type="ORF">CAPTEDRAFT_205979</name>
</gene>
<keyword evidence="1" id="KW-0175">Coiled coil</keyword>
<reference evidence="5" key="3">
    <citation type="submission" date="2015-06" db="UniProtKB">
        <authorList>
            <consortium name="EnsemblMetazoa"/>
        </authorList>
    </citation>
    <scope>IDENTIFICATION</scope>
</reference>
<protein>
    <recommendedName>
        <fullName evidence="7">BZIP domain-containing protein</fullName>
    </recommendedName>
</protein>
<sequence length="206" mass="23462">MASLSFCMFSVVLKLFVYLLTCFPGAIAQYSLLSTRSPLTPASPELQPKVPHPPATPPPAQSRRRHRVAACRDCQKAQEEKVALKEKNRHLQDTLAKYREEVLQMKAQILALQQTNSELRERNVILQDEALEALIPDLLLTAPQPPSTQHPVHRRQPRATACAPGEPCVQLKLPHPPPFRPQRRRPGHPKQQQLLRREQTKKNRLQ</sequence>
<reference evidence="6" key="1">
    <citation type="submission" date="2012-12" db="EMBL/GenBank/DDBJ databases">
        <authorList>
            <person name="Hellsten U."/>
            <person name="Grimwood J."/>
            <person name="Chapman J.A."/>
            <person name="Shapiro H."/>
            <person name="Aerts A."/>
            <person name="Otillar R.P."/>
            <person name="Terry A.Y."/>
            <person name="Boore J.L."/>
            <person name="Simakov O."/>
            <person name="Marletaz F."/>
            <person name="Cho S.-J."/>
            <person name="Edsinger-Gonzales E."/>
            <person name="Havlak P."/>
            <person name="Kuo D.-H."/>
            <person name="Larsson T."/>
            <person name="Lv J."/>
            <person name="Arendt D."/>
            <person name="Savage R."/>
            <person name="Osoegawa K."/>
            <person name="de Jong P."/>
            <person name="Lindberg D.R."/>
            <person name="Seaver E.C."/>
            <person name="Weisblat D.A."/>
            <person name="Putnam N.H."/>
            <person name="Grigoriev I.V."/>
            <person name="Rokhsar D.S."/>
        </authorList>
    </citation>
    <scope>NUCLEOTIDE SEQUENCE</scope>
    <source>
        <strain evidence="6">I ESC-2004</strain>
    </source>
</reference>
<evidence type="ECO:0000256" key="2">
    <source>
        <dbReference type="SAM" id="MobiDB-lite"/>
    </source>
</evidence>
<dbReference type="EMBL" id="KB295984">
    <property type="protein sequence ID" value="ELU12409.1"/>
    <property type="molecule type" value="Genomic_DNA"/>
</dbReference>
<keyword evidence="3" id="KW-0732">Signal</keyword>
<evidence type="ECO:0000313" key="4">
    <source>
        <dbReference type="EMBL" id="ELU12409.1"/>
    </source>
</evidence>